<dbReference type="CDD" id="cd24032">
    <property type="entry name" value="ASKHA_NBD_TsaB"/>
    <property type="match status" value="1"/>
</dbReference>
<dbReference type="AlphaFoldDB" id="A0A369AQ24"/>
<dbReference type="GeneID" id="63147382"/>
<dbReference type="Pfam" id="PF00814">
    <property type="entry name" value="TsaD"/>
    <property type="match status" value="1"/>
</dbReference>
<evidence type="ECO:0000259" key="1">
    <source>
        <dbReference type="Pfam" id="PF00814"/>
    </source>
</evidence>
<protein>
    <submittedName>
        <fullName evidence="2">tRNA (Adenosine(37)-N6)-threonylcarbamoyltransferase complex dimerization subunit type 1 TsaB</fullName>
    </submittedName>
</protein>
<dbReference type="NCBIfam" id="TIGR03725">
    <property type="entry name" value="T6A_YeaZ"/>
    <property type="match status" value="1"/>
</dbReference>
<dbReference type="SUPFAM" id="SSF53067">
    <property type="entry name" value="Actin-like ATPase domain"/>
    <property type="match status" value="2"/>
</dbReference>
<dbReference type="Proteomes" id="UP000288197">
    <property type="component" value="Unassembled WGS sequence"/>
</dbReference>
<evidence type="ECO:0000313" key="2">
    <source>
        <dbReference type="EMBL" id="RST99218.1"/>
    </source>
</evidence>
<dbReference type="InterPro" id="IPR022496">
    <property type="entry name" value="T6A_TsaB"/>
</dbReference>
<gene>
    <name evidence="2" type="ORF">CBF32_12170</name>
</gene>
<dbReference type="Gene3D" id="3.30.420.40">
    <property type="match status" value="2"/>
</dbReference>
<dbReference type="GO" id="GO:0016740">
    <property type="term" value="F:transferase activity"/>
    <property type="evidence" value="ECO:0007669"/>
    <property type="project" value="UniProtKB-KW"/>
</dbReference>
<proteinExistence type="predicted"/>
<name>A0A369AQ24_9ENTE</name>
<keyword evidence="2" id="KW-0808">Transferase</keyword>
<sequence length="242" mass="27020">MTTLGIDTSNQTMALCLEENGKIIGTQVMTNQKNHSISLMPGIDFLLSINQKKPKDLTKIIIAEGPGSYTGLRIGVTTAKTLAWTLGVELYAVSSLALIAASNIGFEGLIVPIINARRENVYTGAYKWEDGKLVNVVEDQHIAMSTWLDKLSQGKEQVLFIGIDVLVFKEMIDERNTTNFIYNSLEHNNLLSGESFLRADNVTREITNIDGFVPSYLKKVEAEEKWLEMNKEQEGSDYVQRV</sequence>
<feature type="domain" description="Gcp-like" evidence="1">
    <location>
        <begin position="32"/>
        <end position="226"/>
    </location>
</feature>
<dbReference type="InterPro" id="IPR043129">
    <property type="entry name" value="ATPase_NBD"/>
</dbReference>
<organism evidence="2 3">
    <name type="scientific">Vagococcus fluvialis</name>
    <dbReference type="NCBI Taxonomy" id="2738"/>
    <lineage>
        <taxon>Bacteria</taxon>
        <taxon>Bacillati</taxon>
        <taxon>Bacillota</taxon>
        <taxon>Bacilli</taxon>
        <taxon>Lactobacillales</taxon>
        <taxon>Enterococcaceae</taxon>
        <taxon>Vagococcus</taxon>
    </lineage>
</organism>
<reference evidence="2 3" key="1">
    <citation type="submission" date="2017-05" db="EMBL/GenBank/DDBJ databases">
        <title>Vagococcus spp. assemblies.</title>
        <authorList>
            <person name="Gulvik C.A."/>
        </authorList>
    </citation>
    <scope>NUCLEOTIDE SEQUENCE [LARGE SCALE GENOMIC DNA]</scope>
    <source>
        <strain evidence="2 3">NCFB 2497</strain>
    </source>
</reference>
<comment type="caution">
    <text evidence="2">The sequence shown here is derived from an EMBL/GenBank/DDBJ whole genome shotgun (WGS) entry which is preliminary data.</text>
</comment>
<dbReference type="OrthoDB" id="9784166at2"/>
<dbReference type="RefSeq" id="WP_114290400.1">
    <property type="nucleotide sequence ID" value="NZ_CP081459.1"/>
</dbReference>
<dbReference type="InterPro" id="IPR000905">
    <property type="entry name" value="Gcp-like_dom"/>
</dbReference>
<keyword evidence="3" id="KW-1185">Reference proteome</keyword>
<accession>A0A369AQ24</accession>
<dbReference type="EMBL" id="NGJX01000016">
    <property type="protein sequence ID" value="RST99218.1"/>
    <property type="molecule type" value="Genomic_DNA"/>
</dbReference>
<evidence type="ECO:0000313" key="3">
    <source>
        <dbReference type="Proteomes" id="UP000288197"/>
    </source>
</evidence>
<dbReference type="GO" id="GO:0002949">
    <property type="term" value="P:tRNA threonylcarbamoyladenosine modification"/>
    <property type="evidence" value="ECO:0007669"/>
    <property type="project" value="InterPro"/>
</dbReference>